<dbReference type="RefSeq" id="WP_193996783.1">
    <property type="nucleotide sequence ID" value="NZ_JADEXP010000614.1"/>
</dbReference>
<feature type="region of interest" description="Disordered" evidence="2">
    <location>
        <begin position="414"/>
        <end position="436"/>
    </location>
</feature>
<keyword evidence="6" id="KW-1185">Reference proteome</keyword>
<evidence type="ECO:0000256" key="3">
    <source>
        <dbReference type="SAM" id="Phobius"/>
    </source>
</evidence>
<evidence type="ECO:0000313" key="5">
    <source>
        <dbReference type="EMBL" id="MBE9070968.1"/>
    </source>
</evidence>
<organism evidence="5 6">
    <name type="scientific">Leptolyngbya cf. ectocarpi LEGE 11479</name>
    <dbReference type="NCBI Taxonomy" id="1828722"/>
    <lineage>
        <taxon>Bacteria</taxon>
        <taxon>Bacillati</taxon>
        <taxon>Cyanobacteriota</taxon>
        <taxon>Cyanophyceae</taxon>
        <taxon>Leptolyngbyales</taxon>
        <taxon>Leptolyngbyaceae</taxon>
        <taxon>Leptolyngbya group</taxon>
        <taxon>Leptolyngbya</taxon>
    </lineage>
</organism>
<feature type="domain" description="Mce/MlaD" evidence="4">
    <location>
        <begin position="38"/>
        <end position="113"/>
    </location>
</feature>
<feature type="transmembrane region" description="Helical" evidence="3">
    <location>
        <begin position="12"/>
        <end position="29"/>
    </location>
</feature>
<reference evidence="5" key="1">
    <citation type="submission" date="2020-10" db="EMBL/GenBank/DDBJ databases">
        <authorList>
            <person name="Castelo-Branco R."/>
            <person name="Eusebio N."/>
            <person name="Adriana R."/>
            <person name="Vieira A."/>
            <person name="Brugerolle De Fraissinette N."/>
            <person name="Rezende De Castro R."/>
            <person name="Schneider M.P."/>
            <person name="Vasconcelos V."/>
            <person name="Leao P.N."/>
        </authorList>
    </citation>
    <scope>NUCLEOTIDE SEQUENCE</scope>
    <source>
        <strain evidence="5">LEGE 11479</strain>
    </source>
</reference>
<keyword evidence="3" id="KW-0472">Membrane</keyword>
<dbReference type="AlphaFoldDB" id="A0A929A0X6"/>
<evidence type="ECO:0000256" key="1">
    <source>
        <dbReference type="SAM" id="Coils"/>
    </source>
</evidence>
<keyword evidence="3" id="KW-1133">Transmembrane helix</keyword>
<keyword evidence="1" id="KW-0175">Coiled coil</keyword>
<dbReference type="PANTHER" id="PTHR34675:SF1">
    <property type="entry name" value="PROTEIN TRIGALACTOSYLDIACYLGLYCEROL 2, CHLOROPLASTIC"/>
    <property type="match status" value="1"/>
</dbReference>
<evidence type="ECO:0000256" key="2">
    <source>
        <dbReference type="SAM" id="MobiDB-lite"/>
    </source>
</evidence>
<dbReference type="InterPro" id="IPR003399">
    <property type="entry name" value="Mce/MlaD"/>
</dbReference>
<name>A0A929A0X6_LEPEC</name>
<protein>
    <submittedName>
        <fullName evidence="5">MCE family protein</fullName>
    </submittedName>
</protein>
<dbReference type="InterPro" id="IPR039342">
    <property type="entry name" value="TGD2-like"/>
</dbReference>
<keyword evidence="3" id="KW-0812">Transmembrane</keyword>
<sequence length="436" mass="46805">MRARTIREGSVGLLILAGVALFGGLVMWLRGAAFGQRSYRLLVDFESATGVQEGSVVSYRGVPVGQIRRISPGSNTVEVQVEINRGDLLIPAQSVVKTSQSGLIGETTVAIQPLIETSLSDDSIPGPLAKDCDSTLILCNGDQVNGIVGVNYEDLLESSQQISAALSEALADPATLQDIREILANTRDISGNVVGLTDEVTLMAKDLRTEIRPLSTSARQTLVAVSGAAQQLEASTVRTSEQLDTTLTQVNTILATNQDDLTVTLDNISASTGQLRLALDTLAPVIEEGTLVNNIELLANNAAIASQDLRDISSSLNTSENLVLLQQTIESARDVFQSAQKIMADVDTLTGDPTLRDDVRELLNSLSDLVSFTGDLENQTEVVEQLNEQKQIVRALEEEPSLRFNGERYVTDLANRPTPVAEPEEPVFPSDVPVDD</sequence>
<proteinExistence type="predicted"/>
<dbReference type="EMBL" id="JADEXP010000614">
    <property type="protein sequence ID" value="MBE9070968.1"/>
    <property type="molecule type" value="Genomic_DNA"/>
</dbReference>
<dbReference type="Pfam" id="PF02470">
    <property type="entry name" value="MlaD"/>
    <property type="match status" value="1"/>
</dbReference>
<dbReference type="Proteomes" id="UP000615026">
    <property type="component" value="Unassembled WGS sequence"/>
</dbReference>
<feature type="coiled-coil region" evidence="1">
    <location>
        <begin position="369"/>
        <end position="399"/>
    </location>
</feature>
<evidence type="ECO:0000259" key="4">
    <source>
        <dbReference type="Pfam" id="PF02470"/>
    </source>
</evidence>
<gene>
    <name evidence="5" type="ORF">IQ260_30485</name>
</gene>
<evidence type="ECO:0000313" key="6">
    <source>
        <dbReference type="Proteomes" id="UP000615026"/>
    </source>
</evidence>
<dbReference type="PANTHER" id="PTHR34675">
    <property type="entry name" value="PROTEIN TRIGALACTOSYLDIACYLGLYCEROL 2, CHLOROPLASTIC"/>
    <property type="match status" value="1"/>
</dbReference>
<accession>A0A929A0X6</accession>
<comment type="caution">
    <text evidence="5">The sequence shown here is derived from an EMBL/GenBank/DDBJ whole genome shotgun (WGS) entry which is preliminary data.</text>
</comment>